<evidence type="ECO:0000313" key="3">
    <source>
        <dbReference type="Proteomes" id="UP001484535"/>
    </source>
</evidence>
<sequence>MRFAKGPQRVGKAFALAWVLFTSTSALAQTTIANTVAGNDPEYEVEPVTVGPFQVSPSVMARTMYDTNVLADPDGAELEDVEFLVRPELVARVGDQGLRLRIEGYGEFSRYADLTNENSDTYGVSGDVVSNPDENNQLHVRAGYARLKENRGDPEARNLVGLGPRLYDSIFANLDYRRTGGRTLFSVETSYSKIDATSPIDDDRDFTTYVGRATAGYRVSGPIFATVTGYVNVRDFRIGATPTGPDRDATTYGAQAGVDFIDSERLRGRARLGFFRFDPSDPTLDGRTGFSANVLVSYLPTRRTAIIVDVFNGDVATSRRGAQSRTDSRVTVTGQVEMRHNLYGRASLRYMRNKYIGSGIEERSIGGNLALEFLAGKGLSFIAEVQASDRQSDDPTQEFDRFRTSLSARLRF</sequence>
<accession>A0ABV0CYS2</accession>
<comment type="caution">
    <text evidence="2">The sequence shown here is derived from an EMBL/GenBank/DDBJ whole genome shotgun (WGS) entry which is preliminary data.</text>
</comment>
<keyword evidence="3" id="KW-1185">Reference proteome</keyword>
<organism evidence="2 3">
    <name type="scientific">Aurantiacibacter flavus</name>
    <dbReference type="NCBI Taxonomy" id="3145232"/>
    <lineage>
        <taxon>Bacteria</taxon>
        <taxon>Pseudomonadati</taxon>
        <taxon>Pseudomonadota</taxon>
        <taxon>Alphaproteobacteria</taxon>
        <taxon>Sphingomonadales</taxon>
        <taxon>Erythrobacteraceae</taxon>
        <taxon>Aurantiacibacter</taxon>
    </lineage>
</organism>
<dbReference type="InterPro" id="IPR018759">
    <property type="entry name" value="BBP2_2"/>
</dbReference>
<evidence type="ECO:0000313" key="2">
    <source>
        <dbReference type="EMBL" id="MEN7538014.1"/>
    </source>
</evidence>
<feature type="signal peptide" evidence="1">
    <location>
        <begin position="1"/>
        <end position="28"/>
    </location>
</feature>
<keyword evidence="1" id="KW-0732">Signal</keyword>
<dbReference type="EMBL" id="JBDLBR010000004">
    <property type="protein sequence ID" value="MEN7538014.1"/>
    <property type="molecule type" value="Genomic_DNA"/>
</dbReference>
<reference evidence="2 3" key="1">
    <citation type="submission" date="2024-05" db="EMBL/GenBank/DDBJ databases">
        <authorList>
            <person name="Park S."/>
        </authorList>
    </citation>
    <scope>NUCLEOTIDE SEQUENCE [LARGE SCALE GENOMIC DNA]</scope>
    <source>
        <strain evidence="2 3">DGU5</strain>
    </source>
</reference>
<dbReference type="Pfam" id="PF10082">
    <property type="entry name" value="BBP2_2"/>
    <property type="match status" value="1"/>
</dbReference>
<dbReference type="RefSeq" id="WP_346785471.1">
    <property type="nucleotide sequence ID" value="NZ_JBDLBR010000004.1"/>
</dbReference>
<evidence type="ECO:0000256" key="1">
    <source>
        <dbReference type="SAM" id="SignalP"/>
    </source>
</evidence>
<feature type="chain" id="PRO_5046710215" evidence="1">
    <location>
        <begin position="29"/>
        <end position="412"/>
    </location>
</feature>
<gene>
    <name evidence="2" type="ORF">ABDJ38_12600</name>
</gene>
<name>A0ABV0CYS2_9SPHN</name>
<proteinExistence type="predicted"/>
<dbReference type="Proteomes" id="UP001484535">
    <property type="component" value="Unassembled WGS sequence"/>
</dbReference>
<protein>
    <submittedName>
        <fullName evidence="2">Outer membrane beta-barrel protein</fullName>
    </submittedName>
</protein>